<feature type="compositionally biased region" description="Basic and acidic residues" evidence="9">
    <location>
        <begin position="8"/>
        <end position="18"/>
    </location>
</feature>
<comment type="similarity">
    <text evidence="2">Belongs to the DNA repair enzymes AP/ExoA family.</text>
</comment>
<dbReference type="InterPro" id="IPR036691">
    <property type="entry name" value="Endo/exonu/phosph_ase_sf"/>
</dbReference>
<feature type="binding site" evidence="7">
    <location>
        <position position="86"/>
    </location>
    <ligand>
        <name>Mg(2+)</name>
        <dbReference type="ChEBI" id="CHEBI:18420"/>
        <label>1</label>
    </ligand>
</feature>
<dbReference type="InterPro" id="IPR020847">
    <property type="entry name" value="AP_endonuclease_F1_BS"/>
</dbReference>
<feature type="non-terminal residue" evidence="11">
    <location>
        <position position="182"/>
    </location>
</feature>
<dbReference type="InterPro" id="IPR005135">
    <property type="entry name" value="Endo/exonuclease/phosphatase"/>
</dbReference>
<feature type="binding site" evidence="7">
    <location>
        <position position="176"/>
    </location>
    <ligand>
        <name>Mg(2+)</name>
        <dbReference type="ChEBI" id="CHEBI:18420"/>
        <label>1</label>
    </ligand>
</feature>
<evidence type="ECO:0000256" key="6">
    <source>
        <dbReference type="ARBA" id="ARBA00022842"/>
    </source>
</evidence>
<dbReference type="EC" id="3.1.11.2" evidence="3"/>
<dbReference type="EMBL" id="QKKF02025466">
    <property type="protein sequence ID" value="RZF36823.1"/>
    <property type="molecule type" value="Genomic_DNA"/>
</dbReference>
<keyword evidence="6 7" id="KW-0460">Magnesium</keyword>
<feature type="region of interest" description="Disordered" evidence="9">
    <location>
        <begin position="1"/>
        <end position="31"/>
    </location>
</feature>
<proteinExistence type="inferred from homology"/>
<dbReference type="Proteomes" id="UP000291343">
    <property type="component" value="Unassembled WGS sequence"/>
</dbReference>
<dbReference type="PANTHER" id="PTHR22748">
    <property type="entry name" value="AP ENDONUCLEASE"/>
    <property type="match status" value="1"/>
</dbReference>
<dbReference type="PROSITE" id="PS00726">
    <property type="entry name" value="AP_NUCLEASE_F1_1"/>
    <property type="match status" value="1"/>
</dbReference>
<sequence length="182" mass="20175">MKRRGRTAKNENAEEPVAKKPAKTGPAKTDFSALPDYKVCERKTADGKEWNFKISSWNVAGLRSCAGKGFSDYVKHEDPDIFCMQETKCPDEKLPPEVKIAGYSKHFLAGSKPGYAGVAVYSKVKPIEVKFGLGNVVNAGQGLKNLSKRMKWDELFRNHLKELDAKKPVILTGDLNVAHNPI</sequence>
<reference evidence="11 12" key="1">
    <citation type="journal article" date="2017" name="Gigascience">
        <title>Genome sequence of the small brown planthopper, Laodelphax striatellus.</title>
        <authorList>
            <person name="Zhu J."/>
            <person name="Jiang F."/>
            <person name="Wang X."/>
            <person name="Yang P."/>
            <person name="Bao Y."/>
            <person name="Zhao W."/>
            <person name="Wang W."/>
            <person name="Lu H."/>
            <person name="Wang Q."/>
            <person name="Cui N."/>
            <person name="Li J."/>
            <person name="Chen X."/>
            <person name="Luo L."/>
            <person name="Yu J."/>
            <person name="Kang L."/>
            <person name="Cui F."/>
        </authorList>
    </citation>
    <scope>NUCLEOTIDE SEQUENCE [LARGE SCALE GENOMIC DNA]</scope>
    <source>
        <strain evidence="11">Lst14</strain>
    </source>
</reference>
<dbReference type="PANTHER" id="PTHR22748:SF6">
    <property type="entry name" value="DNA-(APURINIC OR APYRIMIDINIC SITE) ENDONUCLEASE"/>
    <property type="match status" value="1"/>
</dbReference>
<dbReference type="GO" id="GO:0003677">
    <property type="term" value="F:DNA binding"/>
    <property type="evidence" value="ECO:0007669"/>
    <property type="project" value="InterPro"/>
</dbReference>
<dbReference type="GO" id="GO:0008081">
    <property type="term" value="F:phosphoric diester hydrolase activity"/>
    <property type="evidence" value="ECO:0007669"/>
    <property type="project" value="TreeGrafter"/>
</dbReference>
<dbReference type="Gene3D" id="3.60.10.10">
    <property type="entry name" value="Endonuclease/exonuclease/phosphatase"/>
    <property type="match status" value="2"/>
</dbReference>
<dbReference type="GO" id="GO:0003906">
    <property type="term" value="F:DNA-(apurinic or apyrimidinic site) endonuclease activity"/>
    <property type="evidence" value="ECO:0007669"/>
    <property type="project" value="TreeGrafter"/>
</dbReference>
<evidence type="ECO:0000256" key="5">
    <source>
        <dbReference type="ARBA" id="ARBA00022801"/>
    </source>
</evidence>
<dbReference type="GO" id="GO:0006284">
    <property type="term" value="P:base-excision repair"/>
    <property type="evidence" value="ECO:0007669"/>
    <property type="project" value="TreeGrafter"/>
</dbReference>
<dbReference type="SUPFAM" id="SSF56219">
    <property type="entry name" value="DNase I-like"/>
    <property type="match status" value="1"/>
</dbReference>
<protein>
    <recommendedName>
        <fullName evidence="3">exodeoxyribonuclease III</fullName>
        <ecNumber evidence="3">3.1.11.2</ecNumber>
    </recommendedName>
</protein>
<feature type="domain" description="Endonuclease/exonuclease/phosphatase" evidence="10">
    <location>
        <begin position="56"/>
        <end position="180"/>
    </location>
</feature>
<evidence type="ECO:0000256" key="7">
    <source>
        <dbReference type="PIRSR" id="PIRSR604808-2"/>
    </source>
</evidence>
<evidence type="ECO:0000256" key="1">
    <source>
        <dbReference type="ARBA" id="ARBA00000493"/>
    </source>
</evidence>
<evidence type="ECO:0000259" key="10">
    <source>
        <dbReference type="Pfam" id="PF03372"/>
    </source>
</evidence>
<evidence type="ECO:0000313" key="12">
    <source>
        <dbReference type="Proteomes" id="UP000291343"/>
    </source>
</evidence>
<dbReference type="GO" id="GO:0046872">
    <property type="term" value="F:metal ion binding"/>
    <property type="evidence" value="ECO:0007669"/>
    <property type="project" value="UniProtKB-KW"/>
</dbReference>
<dbReference type="STRING" id="195883.A0A482WTJ2"/>
<gene>
    <name evidence="11" type="ORF">LSTR_LSTR012701</name>
</gene>
<feature type="binding site" evidence="7">
    <location>
        <position position="58"/>
    </location>
    <ligand>
        <name>Mg(2+)</name>
        <dbReference type="ChEBI" id="CHEBI:18420"/>
        <label>1</label>
    </ligand>
</feature>
<dbReference type="GO" id="GO:0008311">
    <property type="term" value="F:double-stranded DNA 3'-5' DNA exonuclease activity"/>
    <property type="evidence" value="ECO:0007669"/>
    <property type="project" value="UniProtKB-EC"/>
</dbReference>
<keyword evidence="5" id="KW-0378">Hydrolase</keyword>
<comment type="caution">
    <text evidence="11">The sequence shown here is derived from an EMBL/GenBank/DDBJ whole genome shotgun (WGS) entry which is preliminary data.</text>
</comment>
<evidence type="ECO:0000256" key="2">
    <source>
        <dbReference type="ARBA" id="ARBA00007092"/>
    </source>
</evidence>
<feature type="site" description="Transition state stabilizer" evidence="8">
    <location>
        <position position="176"/>
    </location>
</feature>
<name>A0A482WTJ2_LAOST</name>
<dbReference type="InParanoid" id="A0A482WTJ2"/>
<dbReference type="Pfam" id="PF03372">
    <property type="entry name" value="Exo_endo_phos"/>
    <property type="match status" value="1"/>
</dbReference>
<accession>A0A482WTJ2</accession>
<comment type="cofactor">
    <cofactor evidence="7">
        <name>Mg(2+)</name>
        <dbReference type="ChEBI" id="CHEBI:18420"/>
    </cofactor>
    <cofactor evidence="7">
        <name>Mn(2+)</name>
        <dbReference type="ChEBI" id="CHEBI:29035"/>
    </cofactor>
    <text evidence="7">Probably binds two magnesium or manganese ions per subunit.</text>
</comment>
<keyword evidence="7" id="KW-0464">Manganese</keyword>
<evidence type="ECO:0000256" key="9">
    <source>
        <dbReference type="SAM" id="MobiDB-lite"/>
    </source>
</evidence>
<dbReference type="OrthoDB" id="498125at2759"/>
<feature type="binding site" evidence="7">
    <location>
        <position position="174"/>
    </location>
    <ligand>
        <name>Mg(2+)</name>
        <dbReference type="ChEBI" id="CHEBI:18420"/>
        <label>1</label>
    </ligand>
</feature>
<dbReference type="InterPro" id="IPR004808">
    <property type="entry name" value="AP_endonuc_1"/>
</dbReference>
<dbReference type="SMR" id="A0A482WTJ2"/>
<evidence type="ECO:0000256" key="4">
    <source>
        <dbReference type="ARBA" id="ARBA00022723"/>
    </source>
</evidence>
<dbReference type="AlphaFoldDB" id="A0A482WTJ2"/>
<evidence type="ECO:0000256" key="8">
    <source>
        <dbReference type="PIRSR" id="PIRSR604808-3"/>
    </source>
</evidence>
<organism evidence="11 12">
    <name type="scientific">Laodelphax striatellus</name>
    <name type="common">Small brown planthopper</name>
    <name type="synonym">Delphax striatella</name>
    <dbReference type="NCBI Taxonomy" id="195883"/>
    <lineage>
        <taxon>Eukaryota</taxon>
        <taxon>Metazoa</taxon>
        <taxon>Ecdysozoa</taxon>
        <taxon>Arthropoda</taxon>
        <taxon>Hexapoda</taxon>
        <taxon>Insecta</taxon>
        <taxon>Pterygota</taxon>
        <taxon>Neoptera</taxon>
        <taxon>Paraneoptera</taxon>
        <taxon>Hemiptera</taxon>
        <taxon>Auchenorrhyncha</taxon>
        <taxon>Fulgoroidea</taxon>
        <taxon>Delphacidae</taxon>
        <taxon>Criomorphinae</taxon>
        <taxon>Laodelphax</taxon>
    </lineage>
</organism>
<keyword evidence="4 7" id="KW-0479">Metal-binding</keyword>
<keyword evidence="12" id="KW-1185">Reference proteome</keyword>
<evidence type="ECO:0000256" key="3">
    <source>
        <dbReference type="ARBA" id="ARBA00012115"/>
    </source>
</evidence>
<dbReference type="GO" id="GO:0005634">
    <property type="term" value="C:nucleus"/>
    <property type="evidence" value="ECO:0007669"/>
    <property type="project" value="TreeGrafter"/>
</dbReference>
<evidence type="ECO:0000313" key="11">
    <source>
        <dbReference type="EMBL" id="RZF36823.1"/>
    </source>
</evidence>
<comment type="catalytic activity">
    <reaction evidence="1">
        <text>Exonucleolytic cleavage in the 3'- to 5'-direction to yield nucleoside 5'-phosphates.</text>
        <dbReference type="EC" id="3.1.11.2"/>
    </reaction>
</comment>